<feature type="compositionally biased region" description="Basic and acidic residues" evidence="2">
    <location>
        <begin position="92"/>
        <end position="108"/>
    </location>
</feature>
<sequence length="154" mass="16306">PVRNIPGSRSVSRSGSIHGGGSALARVESNPMSQPGSRNGSTVLSFNGLGVGVGPGGGSPVIGNDSNLYGRGGGGAGSVTLGSRSPESHVGPFDEVRSPSDIPRFDDDIDLNHIDITPQQVEQERTRREDLRRREREIEARLATLGEKGRWVPR</sequence>
<reference evidence="3" key="1">
    <citation type="journal article" date="2020" name="Fungal Divers.">
        <title>Resolving the Mortierellaceae phylogeny through synthesis of multi-gene phylogenetics and phylogenomics.</title>
        <authorList>
            <person name="Vandepol N."/>
            <person name="Liber J."/>
            <person name="Desiro A."/>
            <person name="Na H."/>
            <person name="Kennedy M."/>
            <person name="Barry K."/>
            <person name="Grigoriev I.V."/>
            <person name="Miller A.N."/>
            <person name="O'Donnell K."/>
            <person name="Stajich J.E."/>
            <person name="Bonito G."/>
        </authorList>
    </citation>
    <scope>NUCLEOTIDE SEQUENCE</scope>
    <source>
        <strain evidence="3">NRRL 28262</strain>
    </source>
</reference>
<dbReference type="Proteomes" id="UP001194580">
    <property type="component" value="Unassembled WGS sequence"/>
</dbReference>
<feature type="coiled-coil region" evidence="1">
    <location>
        <begin position="121"/>
        <end position="148"/>
    </location>
</feature>
<feature type="region of interest" description="Disordered" evidence="2">
    <location>
        <begin position="1"/>
        <end position="44"/>
    </location>
</feature>
<keyword evidence="1" id="KW-0175">Coiled coil</keyword>
<feature type="non-terminal residue" evidence="3">
    <location>
        <position position="1"/>
    </location>
</feature>
<feature type="region of interest" description="Disordered" evidence="2">
    <location>
        <begin position="64"/>
        <end position="108"/>
    </location>
</feature>
<keyword evidence="4" id="KW-1185">Reference proteome</keyword>
<protein>
    <submittedName>
        <fullName evidence="3">Uncharacterized protein</fullName>
    </submittedName>
</protein>
<organism evidence="3 4">
    <name type="scientific">Linnemannia exigua</name>
    <dbReference type="NCBI Taxonomy" id="604196"/>
    <lineage>
        <taxon>Eukaryota</taxon>
        <taxon>Fungi</taxon>
        <taxon>Fungi incertae sedis</taxon>
        <taxon>Mucoromycota</taxon>
        <taxon>Mortierellomycotina</taxon>
        <taxon>Mortierellomycetes</taxon>
        <taxon>Mortierellales</taxon>
        <taxon>Mortierellaceae</taxon>
        <taxon>Linnemannia</taxon>
    </lineage>
</organism>
<name>A0AAD4H2D5_9FUNG</name>
<accession>A0AAD4H2D5</accession>
<proteinExistence type="predicted"/>
<evidence type="ECO:0000256" key="1">
    <source>
        <dbReference type="SAM" id="Coils"/>
    </source>
</evidence>
<comment type="caution">
    <text evidence="3">The sequence shown here is derived from an EMBL/GenBank/DDBJ whole genome shotgun (WGS) entry which is preliminary data.</text>
</comment>
<feature type="compositionally biased region" description="Polar residues" evidence="2">
    <location>
        <begin position="30"/>
        <end position="44"/>
    </location>
</feature>
<dbReference type="AlphaFoldDB" id="A0AAD4H2D5"/>
<evidence type="ECO:0000256" key="2">
    <source>
        <dbReference type="SAM" id="MobiDB-lite"/>
    </source>
</evidence>
<gene>
    <name evidence="3" type="ORF">BGZ95_003459</name>
</gene>
<evidence type="ECO:0000313" key="3">
    <source>
        <dbReference type="EMBL" id="KAG0264944.1"/>
    </source>
</evidence>
<dbReference type="EMBL" id="JAAAIL010001792">
    <property type="protein sequence ID" value="KAG0264944.1"/>
    <property type="molecule type" value="Genomic_DNA"/>
</dbReference>
<evidence type="ECO:0000313" key="4">
    <source>
        <dbReference type="Proteomes" id="UP001194580"/>
    </source>
</evidence>